<reference evidence="3" key="4">
    <citation type="submission" date="2016-08" db="EMBL/GenBank/DDBJ databases">
        <title>Sequencing, Assembly and Comparative Genomics of S. aureofaciens ATCC 10762.</title>
        <authorList>
            <person name="Gradnigo J.S."/>
            <person name="Johnson N."/>
            <person name="Somerville G.A."/>
        </authorList>
    </citation>
    <scope>NUCLEOTIDE SEQUENCE [LARGE SCALE GENOMIC DNA]</scope>
    <source>
        <strain evidence="3">ATCC 10762</strain>
    </source>
</reference>
<dbReference type="EMBL" id="JPRF03000043">
    <property type="protein sequence ID" value="OEV34744.1"/>
    <property type="molecule type" value="Genomic_DNA"/>
</dbReference>
<feature type="chain" id="PRO_5044058292" evidence="1">
    <location>
        <begin position="26"/>
        <end position="172"/>
    </location>
</feature>
<organism evidence="3 4">
    <name type="scientific">Kitasatospora aureofaciens</name>
    <name type="common">Streptomyces aureofaciens</name>
    <dbReference type="NCBI Taxonomy" id="1894"/>
    <lineage>
        <taxon>Bacteria</taxon>
        <taxon>Bacillati</taxon>
        <taxon>Actinomycetota</taxon>
        <taxon>Actinomycetes</taxon>
        <taxon>Kitasatosporales</taxon>
        <taxon>Streptomycetaceae</taxon>
        <taxon>Kitasatospora</taxon>
    </lineage>
</organism>
<reference evidence="3 4" key="2">
    <citation type="submission" date="2014-07" db="EMBL/GenBank/DDBJ databases">
        <authorList>
            <person name="Zhang J.E."/>
            <person name="Yang H."/>
            <person name="Guo J."/>
            <person name="Deng Z."/>
            <person name="Luo H."/>
            <person name="Luo M."/>
            <person name="Zhao B."/>
        </authorList>
    </citation>
    <scope>NUCLEOTIDE SEQUENCE [LARGE SCALE GENOMIC DNA]</scope>
    <source>
        <strain evidence="3">ATCC 10762</strain>
        <strain evidence="4">ATCC 10762 / DSM 40127 / CCM 3239 / JCM 4008 / LMG 5968 / NBRC 12843 / NCIMB 8234 / A-377</strain>
    </source>
</reference>
<evidence type="ECO:0000313" key="3">
    <source>
        <dbReference type="EMBL" id="OEV34744.1"/>
    </source>
</evidence>
<feature type="signal peptide" evidence="1">
    <location>
        <begin position="1"/>
        <end position="25"/>
    </location>
</feature>
<dbReference type="AlphaFoldDB" id="A0A1E7N230"/>
<dbReference type="KEGG" id="kau:B6264_26090"/>
<keyword evidence="4" id="KW-1185">Reference proteome</keyword>
<evidence type="ECO:0000313" key="4">
    <source>
        <dbReference type="Proteomes" id="UP000037395"/>
    </source>
</evidence>
<keyword evidence="1" id="KW-0732">Signal</keyword>
<reference evidence="4" key="3">
    <citation type="submission" date="2016-08" db="EMBL/GenBank/DDBJ databases">
        <title>Sequencing, assembly and comparative genomics of S. aureofaciens ATCC 10762.</title>
        <authorList>
            <person name="Gradnigo J.S."/>
            <person name="Johnson N."/>
            <person name="Somerville G.A."/>
        </authorList>
    </citation>
    <scope>NUCLEOTIDE SEQUENCE [LARGE SCALE GENOMIC DNA]</scope>
    <source>
        <strain evidence="4">ATCC 10762 / DSM 40127 / CCM 3239 / JCM 4008 / LMG 5968 / NBRC 12843 / NCIMB 8234 / A-377</strain>
    </source>
</reference>
<evidence type="ECO:0000256" key="1">
    <source>
        <dbReference type="SAM" id="SignalP"/>
    </source>
</evidence>
<accession>A0A8H9HVJ1</accession>
<dbReference type="Proteomes" id="UP000037395">
    <property type="component" value="Unassembled WGS sequence"/>
</dbReference>
<reference evidence="2" key="5">
    <citation type="submission" date="2020-09" db="EMBL/GenBank/DDBJ databases">
        <authorList>
            <person name="Sun Q."/>
            <person name="Ohkuma M."/>
        </authorList>
    </citation>
    <scope>NUCLEOTIDE SEQUENCE</scope>
    <source>
        <strain evidence="2">JCM 4434</strain>
    </source>
</reference>
<evidence type="ECO:0000313" key="5">
    <source>
        <dbReference type="Proteomes" id="UP000610124"/>
    </source>
</evidence>
<reference evidence="2 5" key="1">
    <citation type="journal article" date="2014" name="Int. J. Syst. Evol. Microbiol.">
        <title>Complete genome sequence of Corynebacterium casei LMG S-19264T (=DSM 44701T), isolated from a smear-ripened cheese.</title>
        <authorList>
            <consortium name="US DOE Joint Genome Institute (JGI-PGF)"/>
            <person name="Walter F."/>
            <person name="Albersmeier A."/>
            <person name="Kalinowski J."/>
            <person name="Ruckert C."/>
        </authorList>
    </citation>
    <scope>NUCLEOTIDE SEQUENCE [LARGE SCALE GENOMIC DNA]</scope>
    <source>
        <strain evidence="2 5">JCM 4434</strain>
    </source>
</reference>
<evidence type="ECO:0000313" key="2">
    <source>
        <dbReference type="EMBL" id="GGU92090.1"/>
    </source>
</evidence>
<dbReference type="PROSITE" id="PS51257">
    <property type="entry name" value="PROKAR_LIPOPROTEIN"/>
    <property type="match status" value="1"/>
</dbReference>
<proteinExistence type="predicted"/>
<sequence length="172" mass="16991">MSPAGRPRAGSAVATLLLLGAAGCAADPAPAATPAASYSGGGVTVAVRLEAGEGGRQLLSATFTPEQAGFHLYSVDLPAGGVDGLGLPTRLTVRGGLAPDGVAQADRPLRTVSPLGLGMELPVYPDGAVTVTLPVRRSDGGPAEAVVSFGACSEQRCLIPVTDQVIPLGPIG</sequence>
<dbReference type="EMBL" id="BMUB01000014">
    <property type="protein sequence ID" value="GGU92090.1"/>
    <property type="molecule type" value="Genomic_DNA"/>
</dbReference>
<dbReference type="Proteomes" id="UP000610124">
    <property type="component" value="Unassembled WGS sequence"/>
</dbReference>
<accession>A0A1E7N230</accession>
<comment type="caution">
    <text evidence="3">The sequence shown here is derived from an EMBL/GenBank/DDBJ whole genome shotgun (WGS) entry which is preliminary data.</text>
</comment>
<name>A0A1E7N230_KITAU</name>
<protein>
    <submittedName>
        <fullName evidence="3">Uncharacterized protein</fullName>
    </submittedName>
</protein>
<gene>
    <name evidence="2" type="ORF">GCM10010502_51800</name>
    <name evidence="3" type="ORF">HS99_0009680</name>
</gene>